<name>A0A6G6IYX3_PSENT</name>
<gene>
    <name evidence="1" type="ORF">G5B91_17705</name>
</gene>
<dbReference type="RefSeq" id="WP_024767224.1">
    <property type="nucleotide sequence ID" value="NZ_CP049140.1"/>
</dbReference>
<organism evidence="1 2">
    <name type="scientific">Pseudomonas nitroreducens</name>
    <dbReference type="NCBI Taxonomy" id="46680"/>
    <lineage>
        <taxon>Bacteria</taxon>
        <taxon>Pseudomonadati</taxon>
        <taxon>Pseudomonadota</taxon>
        <taxon>Gammaproteobacteria</taxon>
        <taxon>Pseudomonadales</taxon>
        <taxon>Pseudomonadaceae</taxon>
        <taxon>Pseudomonas</taxon>
    </lineage>
</organism>
<dbReference type="Proteomes" id="UP000501063">
    <property type="component" value="Chromosome"/>
</dbReference>
<dbReference type="EMBL" id="CP049140">
    <property type="protein sequence ID" value="QIE88010.1"/>
    <property type="molecule type" value="Genomic_DNA"/>
</dbReference>
<dbReference type="KEGG" id="pnt:G5B91_17705"/>
<reference evidence="1 2" key="1">
    <citation type="submission" date="2020-02" db="EMBL/GenBank/DDBJ databases">
        <title>Integrative conjugative elements (ICEs) and plasmids drive adaptation of Pseudomonas nitroreducens strain HBP1 to wastewater environment.</title>
        <authorList>
            <person name="Sentchilo V."/>
            <person name="Carraro N."/>
            <person name="Bertelli C."/>
            <person name="van der Meer J.R."/>
        </authorList>
    </citation>
    <scope>NUCLEOTIDE SEQUENCE [LARGE SCALE GENOMIC DNA]</scope>
    <source>
        <strain evidence="1 2">HBP1</strain>
    </source>
</reference>
<evidence type="ECO:0000313" key="2">
    <source>
        <dbReference type="Proteomes" id="UP000501063"/>
    </source>
</evidence>
<sequence>MAAIPANLMADPTLAAIDAALVREKAQEPRRTYLGFSAIGQSCSRRLWYSFRWAENETFSPLSAKAIEDGHRGEDVQADRLRLVPGVELHTVAEDGKQFGFIALAGHFRGHMDGAIHGILQAPKTWHVWEHKQVNDKKFAKLDACKAKHGEKDALRHWDPVYYAQAVLYMRFTGMTRHYLTCASPGGRSTTSCRTDENTAEADRLVDKAERIIFTDRPPERITEDPAWFECKWCPYSSLCHATAAPLPNCRTCAHATPTRDGTWVCERHHKVLSKDDQLAGCQAHRFIPALLDRFAEPVDASEDDNWIAYRNTLTGEQFVNGADGLSSETIHDTLDKRLLGAKENAA</sequence>
<proteinExistence type="predicted"/>
<protein>
    <submittedName>
        <fullName evidence="1">Uncharacterized protein</fullName>
    </submittedName>
</protein>
<evidence type="ECO:0000313" key="1">
    <source>
        <dbReference type="EMBL" id="QIE88010.1"/>
    </source>
</evidence>
<dbReference type="Gene3D" id="3.90.320.10">
    <property type="match status" value="1"/>
</dbReference>
<dbReference type="AlphaFoldDB" id="A0A6G6IYX3"/>
<accession>A0A6G6IYX3</accession>
<dbReference type="InterPro" id="IPR011604">
    <property type="entry name" value="PDDEXK-like_dom_sf"/>
</dbReference>